<keyword evidence="3" id="KW-1185">Reference proteome</keyword>
<protein>
    <submittedName>
        <fullName evidence="2">Uncharacterized protein</fullName>
    </submittedName>
</protein>
<dbReference type="KEGG" id="hdh:G5B40_08665"/>
<evidence type="ECO:0000313" key="3">
    <source>
        <dbReference type="Proteomes" id="UP000503336"/>
    </source>
</evidence>
<feature type="region of interest" description="Disordered" evidence="1">
    <location>
        <begin position="286"/>
        <end position="313"/>
    </location>
</feature>
<name>A0A7L5C068_9RHOB</name>
<reference evidence="2 3" key="1">
    <citation type="submission" date="2020-02" db="EMBL/GenBank/DDBJ databases">
        <title>complete genome sequence of Rhodobacteraceae bacterium.</title>
        <authorList>
            <person name="Park J."/>
            <person name="Kim Y.-S."/>
            <person name="Kim K.-H."/>
        </authorList>
    </citation>
    <scope>NUCLEOTIDE SEQUENCE [LARGE SCALE GENOMIC DNA]</scope>
    <source>
        <strain evidence="2 3">RR4-56</strain>
    </source>
</reference>
<evidence type="ECO:0000313" key="2">
    <source>
        <dbReference type="EMBL" id="QIE55524.1"/>
    </source>
</evidence>
<organism evidence="2 3">
    <name type="scientific">Pikeienuella piscinae</name>
    <dbReference type="NCBI Taxonomy" id="2748098"/>
    <lineage>
        <taxon>Bacteria</taxon>
        <taxon>Pseudomonadati</taxon>
        <taxon>Pseudomonadota</taxon>
        <taxon>Alphaproteobacteria</taxon>
        <taxon>Rhodobacterales</taxon>
        <taxon>Paracoccaceae</taxon>
        <taxon>Pikeienuella</taxon>
    </lineage>
</organism>
<dbReference type="EMBL" id="CP049056">
    <property type="protein sequence ID" value="QIE55524.1"/>
    <property type="molecule type" value="Genomic_DNA"/>
</dbReference>
<dbReference type="Proteomes" id="UP000503336">
    <property type="component" value="Chromosome"/>
</dbReference>
<proteinExistence type="predicted"/>
<accession>A0A7L5C068</accession>
<sequence length="888" mass="98353">MAADWNPLWDAIYYETFEHPTGGGRTATLVSHPTAPYYVDFDADPGDELETKLQNAAKAYLDQLNALIADRAADDKKPYRKLLVPGEQNLVWLPIRPTEVERYSGLDHFLSRRLDRAGGQTYVLVAGQVLWDIDSPTYFLNSGVGSRVVVHVDDCGAARIASATAYSPPAGAQWFPWDDDADGVSIQLSIELLATAFEPATRMRMANLASINLSETPKYWRLRLGVDDRGPYLECGDTGLDKLRNGQIKTPYGAVFSVTTNGVELLSKFPLASHAASDTACTARIFDQDPSSSWPPDPSANRASRRPTRPEERLDDFRDAFHLRSPMPLETDDFSVRACPAFARADAELGRTTKQAPADPSLLKIRSDETSALAAYYGFAEIYEQMDSFGIDRGAYFSATEQQIHVHYRSGASRGPGRDGRTVNAEVLVSPQETGKPRIDVHLALASLTHKTMNPSAGPAAHADLYWPEHLGIANAERWLWHEMGHVLIAGCTGQPEPNFVHSVGDGLAAVWADPDSALAASRTTSGAKKDPRLWGLTFPWVELTRRHDRCVRNGWSWGGTFHRAVIDAPEDQLRGYKGYVSEQILSSTLFRLYRILGGDTVDAETGAPDHLTRREASRAVIYFVMRAVEMLTPLHVRAEELEIAMIEADIGLRTPLPLEISPPGAPRAERSEWIGGQAHKAIRWAFEAQGMHNPEDEIADKPGLPQAVDIYIPDRRPLEEAADGGVVRHDKGGYVPVSLDWDETPRWFSKGDRLWSSKVENRGVNPPSQEVSVRFWLGVARGDRKPAAWARGDNLSWFSWMAFAENDEARFKAWLDLQMDKNTGKWNPQTDRLLVVKEISAPKDRANTDPAAGLPCAIAHGGYPPSRPRDLASLIASDNNLGIWWLT</sequence>
<evidence type="ECO:0000256" key="1">
    <source>
        <dbReference type="SAM" id="MobiDB-lite"/>
    </source>
</evidence>
<gene>
    <name evidence="2" type="ORF">G5B40_08665</name>
</gene>
<dbReference type="RefSeq" id="WP_165097556.1">
    <property type="nucleotide sequence ID" value="NZ_CP049056.1"/>
</dbReference>
<dbReference type="AlphaFoldDB" id="A0A7L5C068"/>